<gene>
    <name evidence="2" type="ORF">M1R53_03385</name>
</gene>
<dbReference type="AlphaFoldDB" id="A0A9E7DKL8"/>
<accession>A0A9E7DKL8</accession>
<reference evidence="2" key="1">
    <citation type="submission" date="2022-04" db="EMBL/GenBank/DDBJ databases">
        <title>Complete genome sequences of Ezakiella coagulans and Fenollaria massiliensis.</title>
        <authorList>
            <person name="France M.T."/>
            <person name="Clifford J."/>
            <person name="Narina S."/>
            <person name="Rutt L."/>
            <person name="Ravel J."/>
        </authorList>
    </citation>
    <scope>NUCLEOTIDE SEQUENCE</scope>
    <source>
        <strain evidence="2">C0061C2</strain>
    </source>
</reference>
<sequence>MIAIVDSAYYDILRDKLSEFNIKVYPSFESKILKGAVKTHPDMSLFKYDEETLFASRESFDYYNEIFKGTKIKIINANEDSHEKYPCDVKFNSLRVGEHLICKKAVCADAIIKRFDDNKIINSSQGYVKCSVIDIGSEYFASDDKYLYEIIKSLGKKCILLDKGFVKIKDYDYGFIGGASGYARDKIFLTGKIISEANRIRLEEFAREINKELIYLTEYDIFDIGTLMIMEE</sequence>
<proteinExistence type="predicted"/>
<dbReference type="KEGG" id="fms:M1R53_03385"/>
<protein>
    <recommendedName>
        <fullName evidence="1">DUF6873 domain-containing protein</fullName>
    </recommendedName>
</protein>
<keyword evidence="3" id="KW-1185">Reference proteome</keyword>
<evidence type="ECO:0000313" key="3">
    <source>
        <dbReference type="Proteomes" id="UP000831151"/>
    </source>
</evidence>
<feature type="domain" description="DUF6873" evidence="1">
    <location>
        <begin position="4"/>
        <end position="228"/>
    </location>
</feature>
<dbReference type="EMBL" id="CP096649">
    <property type="protein sequence ID" value="UQK59698.1"/>
    <property type="molecule type" value="Genomic_DNA"/>
</dbReference>
<dbReference type="Pfam" id="PF21778">
    <property type="entry name" value="DUF6873"/>
    <property type="match status" value="1"/>
</dbReference>
<dbReference type="RefSeq" id="WP_249243070.1">
    <property type="nucleotide sequence ID" value="NZ_CP096649.1"/>
</dbReference>
<evidence type="ECO:0000259" key="1">
    <source>
        <dbReference type="Pfam" id="PF21778"/>
    </source>
</evidence>
<dbReference type="Proteomes" id="UP000831151">
    <property type="component" value="Chromosome"/>
</dbReference>
<evidence type="ECO:0000313" key="2">
    <source>
        <dbReference type="EMBL" id="UQK59698.1"/>
    </source>
</evidence>
<name>A0A9E7DKL8_9FIRM</name>
<dbReference type="InterPro" id="IPR049238">
    <property type="entry name" value="DUF6873"/>
</dbReference>
<organism evidence="2 3">
    <name type="scientific">Fenollaria massiliensis</name>
    <dbReference type="NCBI Taxonomy" id="938288"/>
    <lineage>
        <taxon>Bacteria</taxon>
        <taxon>Bacillati</taxon>
        <taxon>Bacillota</taxon>
        <taxon>Clostridia</taxon>
        <taxon>Eubacteriales</taxon>
        <taxon>Fenollaria</taxon>
    </lineage>
</organism>